<keyword evidence="3" id="KW-0804">Transcription</keyword>
<dbReference type="InterPro" id="IPR036390">
    <property type="entry name" value="WH_DNA-bd_sf"/>
</dbReference>
<dbReference type="SUPFAM" id="SSF46785">
    <property type="entry name" value="Winged helix' DNA-binding domain"/>
    <property type="match status" value="1"/>
</dbReference>
<feature type="domain" description="HTH arsR-type" evidence="4">
    <location>
        <begin position="20"/>
        <end position="115"/>
    </location>
</feature>
<evidence type="ECO:0000259" key="4">
    <source>
        <dbReference type="PROSITE" id="PS50987"/>
    </source>
</evidence>
<evidence type="ECO:0000313" key="5">
    <source>
        <dbReference type="EMBL" id="VAW05445.1"/>
    </source>
</evidence>
<dbReference type="SMART" id="SM00418">
    <property type="entry name" value="HTH_ARSR"/>
    <property type="match status" value="1"/>
</dbReference>
<dbReference type="InterPro" id="IPR036388">
    <property type="entry name" value="WH-like_DNA-bd_sf"/>
</dbReference>
<accession>A0A3B0SHS7</accession>
<dbReference type="GO" id="GO:0003677">
    <property type="term" value="F:DNA binding"/>
    <property type="evidence" value="ECO:0007669"/>
    <property type="project" value="UniProtKB-KW"/>
</dbReference>
<evidence type="ECO:0000256" key="1">
    <source>
        <dbReference type="ARBA" id="ARBA00023015"/>
    </source>
</evidence>
<dbReference type="InterPro" id="IPR011991">
    <property type="entry name" value="ArsR-like_HTH"/>
</dbReference>
<name>A0A3B0SHS7_9ZZZZ</name>
<dbReference type="Gene3D" id="1.10.10.10">
    <property type="entry name" value="Winged helix-like DNA-binding domain superfamily/Winged helix DNA-binding domain"/>
    <property type="match status" value="1"/>
</dbReference>
<gene>
    <name evidence="5" type="ORF">MNBD_ACTINO01-1543</name>
</gene>
<reference evidence="5" key="1">
    <citation type="submission" date="2018-06" db="EMBL/GenBank/DDBJ databases">
        <authorList>
            <person name="Zhirakovskaya E."/>
        </authorList>
    </citation>
    <scope>NUCLEOTIDE SEQUENCE</scope>
</reference>
<dbReference type="InterPro" id="IPR001845">
    <property type="entry name" value="HTH_ArsR_DNA-bd_dom"/>
</dbReference>
<dbReference type="PROSITE" id="PS50987">
    <property type="entry name" value="HTH_ARSR_2"/>
    <property type="match status" value="1"/>
</dbReference>
<keyword evidence="2" id="KW-0238">DNA-binding</keyword>
<evidence type="ECO:0000256" key="2">
    <source>
        <dbReference type="ARBA" id="ARBA00023125"/>
    </source>
</evidence>
<dbReference type="AlphaFoldDB" id="A0A3B0SHS7"/>
<sequence>MAEHSEPAPPHDRHVLDYDLDEFVEASTTAQMKAVANDTRMDILNLLLEKAATVSQLADTLGKPKGTIGYHTKVLEDAGLVRVVRTNKVRAMTEKYYGRVGRTIKFVGPLDNDDPLWFVHDALRSMVRIEGHPLPLFTSRVARIPLERAVEFSERILELAEEFIELPREGDTVYGMLVGVYPTDHPVFAEEDDDV</sequence>
<organism evidence="5">
    <name type="scientific">hydrothermal vent metagenome</name>
    <dbReference type="NCBI Taxonomy" id="652676"/>
    <lineage>
        <taxon>unclassified sequences</taxon>
        <taxon>metagenomes</taxon>
        <taxon>ecological metagenomes</taxon>
    </lineage>
</organism>
<protein>
    <recommendedName>
        <fullName evidence="4">HTH arsR-type domain-containing protein</fullName>
    </recommendedName>
</protein>
<evidence type="ECO:0000256" key="3">
    <source>
        <dbReference type="ARBA" id="ARBA00023163"/>
    </source>
</evidence>
<dbReference type="CDD" id="cd00090">
    <property type="entry name" value="HTH_ARSR"/>
    <property type="match status" value="1"/>
</dbReference>
<dbReference type="EMBL" id="UOEI01000429">
    <property type="protein sequence ID" value="VAW05445.1"/>
    <property type="molecule type" value="Genomic_DNA"/>
</dbReference>
<keyword evidence="1" id="KW-0805">Transcription regulation</keyword>
<proteinExistence type="predicted"/>
<dbReference type="PANTHER" id="PTHR33154">
    <property type="entry name" value="TRANSCRIPTIONAL REGULATOR, ARSR FAMILY"/>
    <property type="match status" value="1"/>
</dbReference>
<dbReference type="InterPro" id="IPR051081">
    <property type="entry name" value="HTH_MetalResp_TranReg"/>
</dbReference>
<dbReference type="GO" id="GO:0003700">
    <property type="term" value="F:DNA-binding transcription factor activity"/>
    <property type="evidence" value="ECO:0007669"/>
    <property type="project" value="InterPro"/>
</dbReference>
<dbReference type="PANTHER" id="PTHR33154:SF33">
    <property type="entry name" value="TRANSCRIPTIONAL REPRESSOR SDPR"/>
    <property type="match status" value="1"/>
</dbReference>
<dbReference type="Pfam" id="PF01022">
    <property type="entry name" value="HTH_5"/>
    <property type="match status" value="1"/>
</dbReference>